<name>A0A6J6GN12_9ZZZZ</name>
<gene>
    <name evidence="1" type="ORF">UFOPK1808_00729</name>
</gene>
<evidence type="ECO:0000313" key="1">
    <source>
        <dbReference type="EMBL" id="CAB4600484.1"/>
    </source>
</evidence>
<reference evidence="1" key="1">
    <citation type="submission" date="2020-05" db="EMBL/GenBank/DDBJ databases">
        <authorList>
            <person name="Chiriac C."/>
            <person name="Salcher M."/>
            <person name="Ghai R."/>
            <person name="Kavagutti S V."/>
        </authorList>
    </citation>
    <scope>NUCLEOTIDE SEQUENCE</scope>
</reference>
<sequence length="628" mass="65635">MKFKKVLTATVATLVVSLIAIPQGVVRSAVLEDEQWPSQFAAVAGLHAFELDEVSGLRDNVSVLIGSDANGQKLCTATTSSGCTSSAGYSFRAVLGPCISSVTIDCIESVTATKTDGTSVTGTFKQFFPARGVNDFTGSPSEGVPGGGPPSLWTMTGLPHAFGSDYEVTVQLVGSKANGDALKPLRSFSANITPVDIYQTQCNPQFQGLCMDTFSEKTDSNGKTTIGFGGVAADVDEGIRCVNWGENAKCAMKHAFPAGVKFTLKVRLTTTPTGWLHGRLKDPTASITRADNVTTMTVSAESTKIPIVSGVGQWTSLPANIQEWFTANCPSNCGTRLGLSTNPLVRNAISGPTAFSEAAFSQLKLWSTYTQDKAVALPSQWSVRTLSYSEMVKAPSCIKDGAGVTGIVATNASAYAEGPPSFDEATKTLNYKVAAPHYEKDGTTEFKGRYDLVLRSDIAKCLYKLDESPVTSDVSVAGEDGTSKAATTSMTNADGWFKFTANGFTHSAPTVKVKLTQATPATVAPGVTTAPVSPVAVVAPFVKPVIGKGKSSSLSSVAKKYGLAIPAGAKVSISQSAASKKKCVVLGNKTVKGVAAGNCTFTVSVTPKATKKMPKPKTVKKSITITVK</sequence>
<proteinExistence type="predicted"/>
<dbReference type="EMBL" id="CAEZUL010000067">
    <property type="protein sequence ID" value="CAB4600484.1"/>
    <property type="molecule type" value="Genomic_DNA"/>
</dbReference>
<protein>
    <submittedName>
        <fullName evidence="1">Unannotated protein</fullName>
    </submittedName>
</protein>
<accession>A0A6J6GN12</accession>
<dbReference type="AlphaFoldDB" id="A0A6J6GN12"/>
<organism evidence="1">
    <name type="scientific">freshwater metagenome</name>
    <dbReference type="NCBI Taxonomy" id="449393"/>
    <lineage>
        <taxon>unclassified sequences</taxon>
        <taxon>metagenomes</taxon>
        <taxon>ecological metagenomes</taxon>
    </lineage>
</organism>